<evidence type="ECO:0000313" key="2">
    <source>
        <dbReference type="EMBL" id="MBS2962805.1"/>
    </source>
</evidence>
<dbReference type="CDD" id="cd05262">
    <property type="entry name" value="SDR_a7"/>
    <property type="match status" value="1"/>
</dbReference>
<name>A0A8J7WNR4_9ACTN</name>
<keyword evidence="3" id="KW-1185">Reference proteome</keyword>
<dbReference type="Gene3D" id="3.40.50.720">
    <property type="entry name" value="NAD(P)-binding Rossmann-like Domain"/>
    <property type="match status" value="1"/>
</dbReference>
<accession>A0A8J7WNR4</accession>
<reference evidence="2" key="1">
    <citation type="submission" date="2021-04" db="EMBL/GenBank/DDBJ databases">
        <title>Genome based classification of Actinospica acidithermotolerans sp. nov., an actinobacterium isolated from an Indonesian hot spring.</title>
        <authorList>
            <person name="Kusuma A.B."/>
            <person name="Putra K.E."/>
            <person name="Nafisah S."/>
            <person name="Loh J."/>
            <person name="Nouioui I."/>
            <person name="Goodfellow M."/>
        </authorList>
    </citation>
    <scope>NUCLEOTIDE SEQUENCE</scope>
    <source>
        <strain evidence="2">DSM 45618</strain>
    </source>
</reference>
<proteinExistence type="predicted"/>
<evidence type="ECO:0000313" key="3">
    <source>
        <dbReference type="Proteomes" id="UP000677913"/>
    </source>
</evidence>
<protein>
    <submittedName>
        <fullName evidence="2">SDR family oxidoreductase</fullName>
    </submittedName>
</protein>
<dbReference type="GO" id="GO:0004029">
    <property type="term" value="F:aldehyde dehydrogenase (NAD+) activity"/>
    <property type="evidence" value="ECO:0007669"/>
    <property type="project" value="TreeGrafter"/>
</dbReference>
<feature type="domain" description="NAD-dependent epimerase/dehydratase" evidence="1">
    <location>
        <begin position="3"/>
        <end position="218"/>
    </location>
</feature>
<comment type="caution">
    <text evidence="2">The sequence shown here is derived from an EMBL/GenBank/DDBJ whole genome shotgun (WGS) entry which is preliminary data.</text>
</comment>
<dbReference type="PANTHER" id="PTHR48079">
    <property type="entry name" value="PROTEIN YEEZ"/>
    <property type="match status" value="1"/>
</dbReference>
<dbReference type="PANTHER" id="PTHR48079:SF6">
    <property type="entry name" value="NAD(P)-BINDING DOMAIN-CONTAINING PROTEIN-RELATED"/>
    <property type="match status" value="1"/>
</dbReference>
<dbReference type="RefSeq" id="WP_211465892.1">
    <property type="nucleotide sequence ID" value="NZ_JAGSXH010000016.1"/>
</dbReference>
<dbReference type="AlphaFoldDB" id="A0A8J7WNR4"/>
<sequence>MRIFVTGASGWIGSAVVPELISAGHQVLGLARSDASAQAVADLGAEVLRGDLDDTDVLRAGALDSDGVIHLAFVVPSVTEAATRTDATAIQTFATSLAGSGKPLVISGATLVTPGRPATERDELVPAGPIAARITNMRAALAAADSGVRTCLVMLPRSVHGQGERHGFIPQLITAARAKGVCGYIGDGASRWPAVHVKDAARLYRLAIEHAPAGAVLNAVGDEGVPTRDIVETIGRHLNLPARSMPAEEFEGMLVRLLSTDMPASSTITQDLLSWKPTHPGLIEDIEQGHYFT</sequence>
<dbReference type="EMBL" id="JAGSXH010000016">
    <property type="protein sequence ID" value="MBS2962805.1"/>
    <property type="molecule type" value="Genomic_DNA"/>
</dbReference>
<dbReference type="InterPro" id="IPR036291">
    <property type="entry name" value="NAD(P)-bd_dom_sf"/>
</dbReference>
<dbReference type="Proteomes" id="UP000677913">
    <property type="component" value="Unassembled WGS sequence"/>
</dbReference>
<dbReference type="GO" id="GO:0005737">
    <property type="term" value="C:cytoplasm"/>
    <property type="evidence" value="ECO:0007669"/>
    <property type="project" value="TreeGrafter"/>
</dbReference>
<organism evidence="2 3">
    <name type="scientific">Actinocrinis puniceicyclus</name>
    <dbReference type="NCBI Taxonomy" id="977794"/>
    <lineage>
        <taxon>Bacteria</taxon>
        <taxon>Bacillati</taxon>
        <taxon>Actinomycetota</taxon>
        <taxon>Actinomycetes</taxon>
        <taxon>Catenulisporales</taxon>
        <taxon>Actinospicaceae</taxon>
        <taxon>Actinocrinis</taxon>
    </lineage>
</organism>
<dbReference type="InterPro" id="IPR001509">
    <property type="entry name" value="Epimerase_deHydtase"/>
</dbReference>
<gene>
    <name evidence="2" type="ORF">KGA66_07115</name>
</gene>
<dbReference type="Pfam" id="PF01370">
    <property type="entry name" value="Epimerase"/>
    <property type="match status" value="1"/>
</dbReference>
<dbReference type="SUPFAM" id="SSF51735">
    <property type="entry name" value="NAD(P)-binding Rossmann-fold domains"/>
    <property type="match status" value="1"/>
</dbReference>
<evidence type="ECO:0000259" key="1">
    <source>
        <dbReference type="Pfam" id="PF01370"/>
    </source>
</evidence>
<dbReference type="InterPro" id="IPR051783">
    <property type="entry name" value="NAD(P)-dependent_oxidoreduct"/>
</dbReference>